<keyword evidence="3" id="KW-1185">Reference proteome</keyword>
<protein>
    <submittedName>
        <fullName evidence="2">Glutamine cyclotransferase</fullName>
    </submittedName>
</protein>
<dbReference type="EMBL" id="AP014936">
    <property type="protein sequence ID" value="BAU46691.1"/>
    <property type="molecule type" value="Genomic_DNA"/>
</dbReference>
<sequence>MTRTRTKTDETKSQPPARAAAIVREYGPFAGADVIHGVSHDGRRVWAATGPKLVAFDPESGQIARTLECAGDAGTAFDGTHLYQIVEGRIDKIDPATGDVVASIPAPGKGGDSGLTWAEGSLWVGQYRDRKIHRIDPETGAILRTIESNRFVTGVTWVDGEMWHGTWEGDESEIRRIDPETGTVLERLEMPRGTGVSGLESDGENLFYCGGGPSGKVRAVRRPKGDKR</sequence>
<dbReference type="GO" id="GO:0016740">
    <property type="term" value="F:transferase activity"/>
    <property type="evidence" value="ECO:0007669"/>
    <property type="project" value="UniProtKB-KW"/>
</dbReference>
<dbReference type="InterPro" id="IPR011044">
    <property type="entry name" value="Quino_amine_DH_bsu"/>
</dbReference>
<evidence type="ECO:0000259" key="1">
    <source>
        <dbReference type="Pfam" id="PF13360"/>
    </source>
</evidence>
<evidence type="ECO:0000313" key="2">
    <source>
        <dbReference type="EMBL" id="BAU46691.1"/>
    </source>
</evidence>
<dbReference type="InterPro" id="IPR002372">
    <property type="entry name" value="PQQ_rpt_dom"/>
</dbReference>
<dbReference type="Pfam" id="PF13360">
    <property type="entry name" value="PQQ_2"/>
    <property type="match status" value="1"/>
</dbReference>
<dbReference type="SUPFAM" id="SSF50969">
    <property type="entry name" value="YVTN repeat-like/Quinoprotein amine dehydrogenase"/>
    <property type="match status" value="1"/>
</dbReference>
<dbReference type="OrthoDB" id="7767370at2"/>
<dbReference type="Gene3D" id="2.130.10.10">
    <property type="entry name" value="YVTN repeat-like/Quinoprotein amine dehydrogenase"/>
    <property type="match status" value="1"/>
</dbReference>
<reference evidence="2 3" key="1">
    <citation type="submission" date="2015-08" db="EMBL/GenBank/DDBJ databases">
        <title>Complete genome sequence of Sulfurifustis variabilis.</title>
        <authorList>
            <person name="Miura A."/>
            <person name="Kojima H."/>
            <person name="Fukui M."/>
        </authorList>
    </citation>
    <scope>NUCLEOTIDE SEQUENCE [LARGE SCALE GENOMIC DNA]</scope>
    <source>
        <strain evidence="3">skN76</strain>
    </source>
</reference>
<name>A0A1B4VA65_9GAMM</name>
<dbReference type="InterPro" id="IPR015943">
    <property type="entry name" value="WD40/YVTN_repeat-like_dom_sf"/>
</dbReference>
<dbReference type="AlphaFoldDB" id="A0A1B4VA65"/>
<keyword evidence="2" id="KW-0808">Transferase</keyword>
<proteinExistence type="predicted"/>
<dbReference type="KEGG" id="sva:SVA_0109"/>
<evidence type="ECO:0000313" key="3">
    <source>
        <dbReference type="Proteomes" id="UP000218899"/>
    </source>
</evidence>
<organism evidence="2 3">
    <name type="scientific">Sulfurifustis variabilis</name>
    <dbReference type="NCBI Taxonomy" id="1675686"/>
    <lineage>
        <taxon>Bacteria</taxon>
        <taxon>Pseudomonadati</taxon>
        <taxon>Pseudomonadota</taxon>
        <taxon>Gammaproteobacteria</taxon>
        <taxon>Acidiferrobacterales</taxon>
        <taxon>Acidiferrobacteraceae</taxon>
        <taxon>Sulfurifustis</taxon>
    </lineage>
</organism>
<dbReference type="Proteomes" id="UP000218899">
    <property type="component" value="Chromosome"/>
</dbReference>
<gene>
    <name evidence="2" type="ORF">SVA_0109</name>
</gene>
<feature type="domain" description="Pyrrolo-quinoline quinone repeat" evidence="1">
    <location>
        <begin position="87"/>
        <end position="227"/>
    </location>
</feature>
<accession>A0A1B4VA65</accession>
<dbReference type="RefSeq" id="WP_096457266.1">
    <property type="nucleotide sequence ID" value="NZ_AP014936.1"/>
</dbReference>